<feature type="coiled-coil region" evidence="6">
    <location>
        <begin position="542"/>
        <end position="779"/>
    </location>
</feature>
<feature type="coiled-coil region" evidence="6">
    <location>
        <begin position="892"/>
        <end position="975"/>
    </location>
</feature>
<feature type="region of interest" description="Disordered" evidence="7">
    <location>
        <begin position="1453"/>
        <end position="1490"/>
    </location>
</feature>
<evidence type="ECO:0000256" key="7">
    <source>
        <dbReference type="SAM" id="MobiDB-lite"/>
    </source>
</evidence>
<feature type="coiled-coil region" evidence="6">
    <location>
        <begin position="1050"/>
        <end position="1150"/>
    </location>
</feature>
<dbReference type="SMART" id="SM00755">
    <property type="entry name" value="Grip"/>
    <property type="match status" value="1"/>
</dbReference>
<dbReference type="PANTHER" id="PTHR23157:SF25">
    <property type="entry name" value="GRIP AND COILED-COIL DOMAIN-CONTAINING PROTEIN 1"/>
    <property type="match status" value="1"/>
</dbReference>
<feature type="compositionally biased region" description="Polar residues" evidence="7">
    <location>
        <begin position="1461"/>
        <end position="1472"/>
    </location>
</feature>
<name>A0A8D8ZJT3_9HEMI</name>
<feature type="coiled-coil region" evidence="6">
    <location>
        <begin position="133"/>
        <end position="341"/>
    </location>
</feature>
<feature type="coiled-coil region" evidence="6">
    <location>
        <begin position="1192"/>
        <end position="1226"/>
    </location>
</feature>
<dbReference type="SUPFAM" id="SSF57997">
    <property type="entry name" value="Tropomyosin"/>
    <property type="match status" value="1"/>
</dbReference>
<dbReference type="InterPro" id="IPR051952">
    <property type="entry name" value="Golgi-autophagy_related"/>
</dbReference>
<dbReference type="EMBL" id="HBUF01515848">
    <property type="protein sequence ID" value="CAG6747826.1"/>
    <property type="molecule type" value="Transcribed_RNA"/>
</dbReference>
<evidence type="ECO:0000256" key="4">
    <source>
        <dbReference type="ARBA" id="ARBA00023054"/>
    </source>
</evidence>
<feature type="coiled-coil region" evidence="6">
    <location>
        <begin position="1279"/>
        <end position="1451"/>
    </location>
</feature>
<dbReference type="PANTHER" id="PTHR23157">
    <property type="entry name" value="GRIP AND COILED-COIL DOMAIN-CONTAINING PROTEIN 1"/>
    <property type="match status" value="1"/>
</dbReference>
<evidence type="ECO:0000256" key="6">
    <source>
        <dbReference type="SAM" id="Coils"/>
    </source>
</evidence>
<dbReference type="GO" id="GO:0005794">
    <property type="term" value="C:Golgi apparatus"/>
    <property type="evidence" value="ECO:0007669"/>
    <property type="project" value="TreeGrafter"/>
</dbReference>
<sequence>MESEETPKDSKDKSKLEHLSKEELVQKYTKLLTISRQAQVSKEELVQKNTKLLTIPRQAQVSKQESVVQLKHVQEKLLVSEKENEELKTKTNLMSKELKESNQLKENVMNKLTQVSVETKHLIEQGDKLTTDIEILKQEKLKLAEELLMSQKQNEILAQNMGDLEVKLMQMNQVKGEMEFKIKELNKKNKNESEVSNTIKKLNEENIALKQKSDLSESENSLVQQTLDKLEKTLDNKDKLIQEYVEKLETQEKRTEEYVEKLECTSVEETRDQCEEKVKHLQEKLNEKEKTHGDAIEQLKEDVEDKLKAMDIVVKEKDEKLSQIQGELLEKEKSIEELNVSLTDNVKVIEELRVSVGDKDKLIEQLKECVETQAVSSSDLNSKDERLATMEFELREKTIQIETLESEVKETNRKLNSLEKTNETNLDRINKFNEELGDKNEAIEKLENDLIEKDTAFKITLQNKVVECDNLLRAVQVELEVSNRKTDELEVLLEETQTQLKQTLEHVASLEEYLKIKDGELEQAHSKMELLEFELDEKSILLKQHETDSIGKDDRIESLENELKTKDNQLGELKSSVQKIGTLESALKSKESELKECTNSSLEVNMLQSELKIKDAQLEELRNGSHSNTNELKAKLESLEKEVEAKRELIGELENVVKDKEETVSGLKESQERLTAELSAEKDRLKTLESELTSTTERLASLEIASVEEKRALEHARKELGEKNEQIDHFERIIANHEDTVREKSNQELEKNENFKLNLENLENDNIKCKREIELLVEQLTKSDERVRIRQAEWDSLKEMYDTLCGNYEKLNEDNKRQLDVLVSARNIMSELKQNKLELVTFVSDTQRTILQSMQTALTYSEKIKTIKSEQDAVLREMSQMNESLKGRGEKIYSLNEELAKLRDTGDTLEKEKRECEQKLAELTNSVQELSLELSEEKDVKNRMNEEIRQLKESVQNKQQECLRLKEELATATTATSRVTTTPLSTEMDNKMAVSDVDSKMETLSTSTMSKADETNRMKDIEDTYEDRYNKLKMLTIKYKKSFAESKDKVTTLTNDNAALINKLQSLTNQIKTTQILQSEYDTLCEKHDAALKTLKSHEKSLATLSKDKEKLEKALNQTRTSLNEATNQRSELQKQVATLKEKFDEKQVSDIIMRDKDHEIGKLSDTNAHLSEQILELRGRIAQYSTQNVELAQYEKLVEESRVRIQALETQVETLGERSEELTRIQETYASLQSVHSVLESDHRSTLTKLNSLTSSYQTEQTRCEELVLENTALCRDKQTMCDSLEEATNQVRDLKDRLKGVESELGATTRDRERVEKEFEAYKRKAAGVLEKHKREQVDATSANVDVTNIKLATLEKQIDSLKSDLDVARQELSHVQQSLALSCQEKEAALARLELATSELSDKNSTIVQLKQDKINSDMLIIMYKQQVDENQDKIRLLKDSVSQLQDELNRKPKQDSAGVNHTRIMNNDTGDKRRSQERDKEDDDELATLEQKRIEDVLNSNSFVNNLNSMATLYREQGEGSEYTDTTTSPHIPIPLDELLSSSEDLVHHEEDLLAQLSSSQVQILHLTALLNEAENNAARHEQQTNFLKQEIRRLERAVERHPHVQNTEYLKNVIIKFLTLQGGDERQRLVPVLNTMLKLSPEEVKQLTGVAKGYTGETGSSWSSLLGGWTSSSSTT</sequence>
<organism evidence="9">
    <name type="scientific">Cacopsylla melanoneura</name>
    <dbReference type="NCBI Taxonomy" id="428564"/>
    <lineage>
        <taxon>Eukaryota</taxon>
        <taxon>Metazoa</taxon>
        <taxon>Ecdysozoa</taxon>
        <taxon>Arthropoda</taxon>
        <taxon>Hexapoda</taxon>
        <taxon>Insecta</taxon>
        <taxon>Pterygota</taxon>
        <taxon>Neoptera</taxon>
        <taxon>Paraneoptera</taxon>
        <taxon>Hemiptera</taxon>
        <taxon>Sternorrhyncha</taxon>
        <taxon>Psylloidea</taxon>
        <taxon>Psyllidae</taxon>
        <taxon>Psyllinae</taxon>
        <taxon>Cacopsylla</taxon>
    </lineage>
</organism>
<dbReference type="Gene3D" id="1.10.220.60">
    <property type="entry name" value="GRIP domain"/>
    <property type="match status" value="1"/>
</dbReference>
<dbReference type="InterPro" id="IPR000237">
    <property type="entry name" value="GRIP_dom"/>
</dbReference>
<evidence type="ECO:0000256" key="3">
    <source>
        <dbReference type="ARBA" id="ARBA00022490"/>
    </source>
</evidence>
<feature type="compositionally biased region" description="Basic and acidic residues" evidence="7">
    <location>
        <begin position="1473"/>
        <end position="1483"/>
    </location>
</feature>
<feature type="domain" description="GRIP" evidence="8">
    <location>
        <begin position="1605"/>
        <end position="1655"/>
    </location>
</feature>
<feature type="coiled-coil region" evidence="6">
    <location>
        <begin position="479"/>
        <end position="513"/>
    </location>
</feature>
<comment type="subcellular location">
    <subcellularLocation>
        <location evidence="2">Cytoplasm</location>
    </subcellularLocation>
    <subcellularLocation>
        <location evidence="1">Endomembrane system</location>
        <topology evidence="1">Peripheral membrane protein</topology>
    </subcellularLocation>
</comment>
<reference evidence="9" key="1">
    <citation type="submission" date="2021-05" db="EMBL/GenBank/DDBJ databases">
        <authorList>
            <person name="Alioto T."/>
            <person name="Alioto T."/>
            <person name="Gomez Garrido J."/>
        </authorList>
    </citation>
    <scope>NUCLEOTIDE SEQUENCE</scope>
</reference>
<proteinExistence type="predicted"/>
<evidence type="ECO:0000313" key="9">
    <source>
        <dbReference type="EMBL" id="CAG6747826.1"/>
    </source>
</evidence>
<evidence type="ECO:0000259" key="8">
    <source>
        <dbReference type="PROSITE" id="PS50913"/>
    </source>
</evidence>
<accession>A0A8D8ZJT3</accession>
<evidence type="ECO:0000256" key="2">
    <source>
        <dbReference type="ARBA" id="ARBA00004496"/>
    </source>
</evidence>
<keyword evidence="4 6" id="KW-0175">Coiled coil</keyword>
<keyword evidence="5" id="KW-0472">Membrane</keyword>
<feature type="coiled-coil region" evidence="6">
    <location>
        <begin position="387"/>
        <end position="453"/>
    </location>
</feature>
<keyword evidence="3" id="KW-0963">Cytoplasm</keyword>
<dbReference type="PROSITE" id="PS50913">
    <property type="entry name" value="GRIP"/>
    <property type="match status" value="1"/>
</dbReference>
<feature type="coiled-coil region" evidence="6">
    <location>
        <begin position="1568"/>
        <end position="1602"/>
    </location>
</feature>
<evidence type="ECO:0000256" key="1">
    <source>
        <dbReference type="ARBA" id="ARBA00004184"/>
    </source>
</evidence>
<evidence type="ECO:0000256" key="5">
    <source>
        <dbReference type="ARBA" id="ARBA00023136"/>
    </source>
</evidence>
<protein>
    <submittedName>
        <fullName evidence="9">GRIP and coiled-coil domain-containing protein 2</fullName>
    </submittedName>
</protein>
<dbReference type="Pfam" id="PF01465">
    <property type="entry name" value="GRIP"/>
    <property type="match status" value="1"/>
</dbReference>